<evidence type="ECO:0000256" key="6">
    <source>
        <dbReference type="ARBA" id="ARBA00022842"/>
    </source>
</evidence>
<keyword evidence="7 12" id="KW-1133">Transmembrane helix</keyword>
<dbReference type="SUPFAM" id="SSF143865">
    <property type="entry name" value="CorA soluble domain-like"/>
    <property type="match status" value="1"/>
</dbReference>
<accession>A0A0B2AII9</accession>
<evidence type="ECO:0000313" key="13">
    <source>
        <dbReference type="EMBL" id="KHL01557.1"/>
    </source>
</evidence>
<dbReference type="PANTHER" id="PTHR46494:SF1">
    <property type="entry name" value="CORA FAMILY METAL ION TRANSPORTER (EUROFUNG)"/>
    <property type="match status" value="1"/>
</dbReference>
<keyword evidence="8 12" id="KW-0406">Ion transport</keyword>
<dbReference type="PANTHER" id="PTHR46494">
    <property type="entry name" value="CORA FAMILY METAL ION TRANSPORTER (EUROFUNG)"/>
    <property type="match status" value="1"/>
</dbReference>
<dbReference type="STRING" id="1338436.LK10_14905"/>
<feature type="transmembrane region" description="Helical" evidence="12">
    <location>
        <begin position="275"/>
        <end position="294"/>
    </location>
</feature>
<dbReference type="SUPFAM" id="SSF144083">
    <property type="entry name" value="Magnesium transport protein CorA, transmembrane region"/>
    <property type="match status" value="1"/>
</dbReference>
<evidence type="ECO:0000313" key="14">
    <source>
        <dbReference type="Proteomes" id="UP000030982"/>
    </source>
</evidence>
<dbReference type="InterPro" id="IPR002523">
    <property type="entry name" value="MgTranspt_CorA/ZnTranspt_ZntB"/>
</dbReference>
<comment type="function">
    <text evidence="11">Mediates influx of magnesium ions. Alternates between open and closed states. Activated by low cytoplasmic Mg(2+) levels. Inactive when cytoplasmic Mg(2+) levels are high.</text>
</comment>
<dbReference type="GO" id="GO:0050897">
    <property type="term" value="F:cobalt ion binding"/>
    <property type="evidence" value="ECO:0007669"/>
    <property type="project" value="TreeGrafter"/>
</dbReference>
<organism evidence="13 14">
    <name type="scientific">Sinomonas humi</name>
    <dbReference type="NCBI Taxonomy" id="1338436"/>
    <lineage>
        <taxon>Bacteria</taxon>
        <taxon>Bacillati</taxon>
        <taxon>Actinomycetota</taxon>
        <taxon>Actinomycetes</taxon>
        <taxon>Micrococcales</taxon>
        <taxon>Micrococcaceae</taxon>
        <taxon>Sinomonas</taxon>
    </lineage>
</organism>
<dbReference type="GO" id="GO:0015087">
    <property type="term" value="F:cobalt ion transmembrane transporter activity"/>
    <property type="evidence" value="ECO:0007669"/>
    <property type="project" value="UniProtKB-UniRule"/>
</dbReference>
<dbReference type="InterPro" id="IPR045863">
    <property type="entry name" value="CorA_TM1_TM2"/>
</dbReference>
<dbReference type="Gene3D" id="1.20.58.340">
    <property type="entry name" value="Magnesium transport protein CorA, transmembrane region"/>
    <property type="match status" value="2"/>
</dbReference>
<dbReference type="GO" id="GO:0015095">
    <property type="term" value="F:magnesium ion transmembrane transporter activity"/>
    <property type="evidence" value="ECO:0007669"/>
    <property type="project" value="UniProtKB-UniRule"/>
</dbReference>
<dbReference type="GO" id="GO:0005886">
    <property type="term" value="C:plasma membrane"/>
    <property type="evidence" value="ECO:0007669"/>
    <property type="project" value="UniProtKB-SubCell"/>
</dbReference>
<dbReference type="InterPro" id="IPR004488">
    <property type="entry name" value="Mg/Co-transport_prot_CorA"/>
</dbReference>
<sequence length="332" mass="37735">MTIIDNAVYVGGQRAAHPESLEQTFETLEALGGSMAWIGLYRPTPDEMAQVAHEFRLHDLAVEDAVHAHQRPKAERYGEILFTVLRPARYDDATETVEFGELHIFTGPNFVVTVRHAETAGVGEVRKRLEAEPDLLACGPQAVLYALLDRVVDDYSPVVGGLENDIDEIEDELFQGSSAVSRRIYELTREVIQFQRAIHPLRHLIEGLERGFEKYHVDLELQRNLRDVRDHVEQVISRADAFRDILQNALVLDGTLTASRQNETALAQNEQVKRISSWAAIFFAPALVTGIYGMNFKNMPELDWQYGYPYGLGLMVVAGFVLWLIFKWRKWL</sequence>
<keyword evidence="9 12" id="KW-0472">Membrane</keyword>
<evidence type="ECO:0000256" key="4">
    <source>
        <dbReference type="ARBA" id="ARBA00022475"/>
    </source>
</evidence>
<keyword evidence="6 12" id="KW-0460">Magnesium</keyword>
<dbReference type="AlphaFoldDB" id="A0A0B2AII9"/>
<dbReference type="GO" id="GO:0000287">
    <property type="term" value="F:magnesium ion binding"/>
    <property type="evidence" value="ECO:0007669"/>
    <property type="project" value="TreeGrafter"/>
</dbReference>
<evidence type="ECO:0000256" key="11">
    <source>
        <dbReference type="ARBA" id="ARBA00045497"/>
    </source>
</evidence>
<evidence type="ECO:0000256" key="10">
    <source>
        <dbReference type="ARBA" id="ARBA00034269"/>
    </source>
</evidence>
<evidence type="ECO:0000256" key="5">
    <source>
        <dbReference type="ARBA" id="ARBA00022692"/>
    </source>
</evidence>
<dbReference type="CDD" id="cd12830">
    <property type="entry name" value="MtCorA-like"/>
    <property type="match status" value="1"/>
</dbReference>
<comment type="similarity">
    <text evidence="2 12">Belongs to the CorA metal ion transporter (MIT) (TC 1.A.35) family.</text>
</comment>
<evidence type="ECO:0000256" key="12">
    <source>
        <dbReference type="RuleBase" id="RU362010"/>
    </source>
</evidence>
<evidence type="ECO:0000256" key="9">
    <source>
        <dbReference type="ARBA" id="ARBA00023136"/>
    </source>
</evidence>
<evidence type="ECO:0000256" key="3">
    <source>
        <dbReference type="ARBA" id="ARBA00022448"/>
    </source>
</evidence>
<keyword evidence="3 12" id="KW-0813">Transport</keyword>
<proteinExistence type="inferred from homology"/>
<dbReference type="Proteomes" id="UP000030982">
    <property type="component" value="Unassembled WGS sequence"/>
</dbReference>
<dbReference type="RefSeq" id="WP_043125255.1">
    <property type="nucleotide sequence ID" value="NZ_JTDL01000140.1"/>
</dbReference>
<evidence type="ECO:0000256" key="7">
    <source>
        <dbReference type="ARBA" id="ARBA00022989"/>
    </source>
</evidence>
<evidence type="ECO:0000256" key="1">
    <source>
        <dbReference type="ARBA" id="ARBA00004651"/>
    </source>
</evidence>
<keyword evidence="14" id="KW-1185">Reference proteome</keyword>
<dbReference type="NCBIfam" id="TIGR00383">
    <property type="entry name" value="corA"/>
    <property type="match status" value="1"/>
</dbReference>
<comment type="caution">
    <text evidence="13">The sequence shown here is derived from an EMBL/GenBank/DDBJ whole genome shotgun (WGS) entry which is preliminary data.</text>
</comment>
<comment type="subcellular location">
    <subcellularLocation>
        <location evidence="1">Cell membrane</location>
        <topology evidence="1">Multi-pass membrane protein</topology>
    </subcellularLocation>
    <subcellularLocation>
        <location evidence="12">Membrane</location>
        <topology evidence="12">Multi-pass membrane protein</topology>
    </subcellularLocation>
</comment>
<dbReference type="InterPro" id="IPR045861">
    <property type="entry name" value="CorA_cytoplasmic_dom"/>
</dbReference>
<dbReference type="Pfam" id="PF01544">
    <property type="entry name" value="CorA"/>
    <property type="match status" value="1"/>
</dbReference>
<protein>
    <recommendedName>
        <fullName evidence="12">Magnesium transport protein CorA</fullName>
    </recommendedName>
</protein>
<name>A0A0B2AII9_9MICC</name>
<keyword evidence="4 12" id="KW-1003">Cell membrane</keyword>
<feature type="transmembrane region" description="Helical" evidence="12">
    <location>
        <begin position="306"/>
        <end position="326"/>
    </location>
</feature>
<gene>
    <name evidence="12" type="primary">corA</name>
    <name evidence="13" type="ORF">LK10_14905</name>
</gene>
<dbReference type="EMBL" id="JTDL01000140">
    <property type="protein sequence ID" value="KHL01557.1"/>
    <property type="molecule type" value="Genomic_DNA"/>
</dbReference>
<dbReference type="FunFam" id="1.20.58.340:FF:000004">
    <property type="entry name" value="Magnesium transport protein CorA"/>
    <property type="match status" value="1"/>
</dbReference>
<evidence type="ECO:0000256" key="2">
    <source>
        <dbReference type="ARBA" id="ARBA00009765"/>
    </source>
</evidence>
<keyword evidence="5 12" id="KW-0812">Transmembrane</keyword>
<comment type="catalytic activity">
    <reaction evidence="10">
        <text>Mg(2+)(in) = Mg(2+)(out)</text>
        <dbReference type="Rhea" id="RHEA:29827"/>
        <dbReference type="ChEBI" id="CHEBI:18420"/>
    </reaction>
</comment>
<evidence type="ECO:0000256" key="8">
    <source>
        <dbReference type="ARBA" id="ARBA00023065"/>
    </source>
</evidence>
<dbReference type="Gene3D" id="3.30.460.20">
    <property type="entry name" value="CorA soluble domain-like"/>
    <property type="match status" value="1"/>
</dbReference>
<dbReference type="OrthoDB" id="9803416at2"/>
<reference evidence="13 14" key="1">
    <citation type="submission" date="2014-09" db="EMBL/GenBank/DDBJ databases">
        <title>Genome sequence of Sinomonas sp. MUSC 117.</title>
        <authorList>
            <person name="Lee L.-H."/>
        </authorList>
    </citation>
    <scope>NUCLEOTIDE SEQUENCE [LARGE SCALE GENOMIC DNA]</scope>
    <source>
        <strain evidence="13 14">MUSC 117</strain>
    </source>
</reference>